<reference evidence="2 3" key="1">
    <citation type="submission" date="2018-06" db="EMBL/GenBank/DDBJ databases">
        <authorList>
            <consortium name="Pathogen Informatics"/>
            <person name="Doyle S."/>
        </authorList>
    </citation>
    <scope>NUCLEOTIDE SEQUENCE [LARGE SCALE GENOMIC DNA]</scope>
    <source>
        <strain evidence="2 3">NCTC12112</strain>
    </source>
</reference>
<accession>A0AAX1TQW6</accession>
<keyword evidence="1" id="KW-0472">Membrane</keyword>
<evidence type="ECO:0000313" key="2">
    <source>
        <dbReference type="EMBL" id="SQJ04059.1"/>
    </source>
</evidence>
<dbReference type="InterPro" id="IPR012507">
    <property type="entry name" value="YibE_F"/>
</dbReference>
<feature type="transmembrane region" description="Helical" evidence="1">
    <location>
        <begin position="187"/>
        <end position="208"/>
    </location>
</feature>
<dbReference type="KEGG" id="ful:C4N20_16180"/>
<organism evidence="2 3">
    <name type="scientific">Fusobacterium ulcerans</name>
    <dbReference type="NCBI Taxonomy" id="861"/>
    <lineage>
        <taxon>Bacteria</taxon>
        <taxon>Fusobacteriati</taxon>
        <taxon>Fusobacteriota</taxon>
        <taxon>Fusobacteriia</taxon>
        <taxon>Fusobacteriales</taxon>
        <taxon>Fusobacteriaceae</taxon>
        <taxon>Fusobacterium</taxon>
    </lineage>
</organism>
<feature type="transmembrane region" description="Helical" evidence="1">
    <location>
        <begin position="137"/>
        <end position="155"/>
    </location>
</feature>
<feature type="transmembrane region" description="Helical" evidence="1">
    <location>
        <begin position="290"/>
        <end position="311"/>
    </location>
</feature>
<dbReference type="GeneID" id="78456367"/>
<dbReference type="PANTHER" id="PTHR41771">
    <property type="entry name" value="MEMBRANE PROTEIN-RELATED"/>
    <property type="match status" value="1"/>
</dbReference>
<dbReference type="EMBL" id="LS483487">
    <property type="protein sequence ID" value="SQJ04059.1"/>
    <property type="molecule type" value="Genomic_DNA"/>
</dbReference>
<feature type="transmembrane region" description="Helical" evidence="1">
    <location>
        <begin position="161"/>
        <end position="180"/>
    </location>
</feature>
<evidence type="ECO:0000313" key="3">
    <source>
        <dbReference type="Proteomes" id="UP000249008"/>
    </source>
</evidence>
<feature type="transmembrane region" description="Helical" evidence="1">
    <location>
        <begin position="331"/>
        <end position="352"/>
    </location>
</feature>
<feature type="transmembrane region" description="Helical" evidence="1">
    <location>
        <begin position="113"/>
        <end position="130"/>
    </location>
</feature>
<dbReference type="Pfam" id="PF07907">
    <property type="entry name" value="YibE_F"/>
    <property type="match status" value="1"/>
</dbReference>
<proteinExistence type="predicted"/>
<name>A0AAX1TQW6_9FUSO</name>
<dbReference type="AlphaFoldDB" id="A0AAX1TQW6"/>
<evidence type="ECO:0000256" key="1">
    <source>
        <dbReference type="SAM" id="Phobius"/>
    </source>
</evidence>
<keyword evidence="1" id="KW-0812">Transmembrane</keyword>
<gene>
    <name evidence="2" type="ORF">NCTC12112_01829</name>
</gene>
<keyword evidence="1" id="KW-1133">Transmembrane helix</keyword>
<sequence length="359" mass="39862">MKKILLLALMIYSLFSMTVYSQEEYIKGKILKLEDCLSPEEEVEELKEILLYDVVIMEGDRKGDKILVEFPIYREDAFNINVKEGDNVVLYHDIDEEGNEKYYVADKDKRNDIIYLGALFVITTLAFSKFKGFKAMIALLLVVVFIYKVFIPGIIVGYSPILLSVITALFASIVTIYLMTGFNNKGIIAILGAIGGVLVAGILSFTFVNTMRLTGYVTTEALNYASMLQNIKIKEVISAGVILGSMGAVMDVAMSISSALNEIKEKNQDIHGKELFLSGMRIGSDIIGTMINTLILAYIGSSLMTTIFIYLQKSQYPLIRILNFESIVVEILRAFCGSIGILVAVPITAYVASKIYSKK</sequence>
<dbReference type="Proteomes" id="UP000249008">
    <property type="component" value="Chromosome 1"/>
</dbReference>
<protein>
    <submittedName>
        <fullName evidence="2">YibE/F-like protein</fullName>
    </submittedName>
</protein>
<dbReference type="PANTHER" id="PTHR41771:SF1">
    <property type="entry name" value="MEMBRANE PROTEIN"/>
    <property type="match status" value="1"/>
</dbReference>
<dbReference type="RefSeq" id="WP_005980236.1">
    <property type="nucleotide sequence ID" value="NZ_BAABXY010000001.1"/>
</dbReference>